<dbReference type="GeneID" id="139034764"/>
<organism evidence="2 3">
    <name type="scientific">Odocoileus virginianus</name>
    <name type="common">White-tailed deer</name>
    <dbReference type="NCBI Taxonomy" id="9874"/>
    <lineage>
        <taxon>Eukaryota</taxon>
        <taxon>Metazoa</taxon>
        <taxon>Chordata</taxon>
        <taxon>Craniata</taxon>
        <taxon>Vertebrata</taxon>
        <taxon>Euteleostomi</taxon>
        <taxon>Mammalia</taxon>
        <taxon>Eutheria</taxon>
        <taxon>Laurasiatheria</taxon>
        <taxon>Artiodactyla</taxon>
        <taxon>Ruminantia</taxon>
        <taxon>Pecora</taxon>
        <taxon>Cervidae</taxon>
        <taxon>Odocoileinae</taxon>
        <taxon>Odocoileus</taxon>
    </lineage>
</organism>
<gene>
    <name evidence="3 4 5" type="primary">LOC139034764</name>
</gene>
<reference evidence="2" key="1">
    <citation type="journal article" date="2022" name="J. Hered.">
        <title>A De Novo Chromosome-Level Genome Assembly of the White-Tailed Deer, Odocoileus Virginianus.</title>
        <authorList>
            <person name="London E.W."/>
            <person name="Roca A.L."/>
            <person name="Novakofski J.E."/>
            <person name="Mateus-Pinilla N.E."/>
        </authorList>
    </citation>
    <scope>NUCLEOTIDE SEQUENCE [LARGE SCALE GENOMIC DNA]</scope>
</reference>
<keyword evidence="2" id="KW-1185">Reference proteome</keyword>
<evidence type="ECO:0000313" key="5">
    <source>
        <dbReference type="RefSeq" id="XP_070322634.1"/>
    </source>
</evidence>
<dbReference type="RefSeq" id="XP_070322634.1">
    <property type="nucleotide sequence ID" value="XM_070466533.1"/>
</dbReference>
<name>A0ABM4I495_ODOVR</name>
<protein>
    <submittedName>
        <fullName evidence="3 4">Uncharacterized protein</fullName>
    </submittedName>
</protein>
<evidence type="ECO:0000313" key="3">
    <source>
        <dbReference type="RefSeq" id="XP_070322632.1"/>
    </source>
</evidence>
<evidence type="ECO:0000313" key="4">
    <source>
        <dbReference type="RefSeq" id="XP_070322633.1"/>
    </source>
</evidence>
<evidence type="ECO:0000256" key="1">
    <source>
        <dbReference type="SAM" id="MobiDB-lite"/>
    </source>
</evidence>
<feature type="region of interest" description="Disordered" evidence="1">
    <location>
        <begin position="134"/>
        <end position="170"/>
    </location>
</feature>
<proteinExistence type="predicted"/>
<dbReference type="RefSeq" id="XP_070322633.1">
    <property type="nucleotide sequence ID" value="XM_070466532.1"/>
</dbReference>
<evidence type="ECO:0000313" key="2">
    <source>
        <dbReference type="Proteomes" id="UP001652640"/>
    </source>
</evidence>
<dbReference type="RefSeq" id="XP_070322632.1">
    <property type="nucleotide sequence ID" value="XM_070466531.1"/>
</dbReference>
<sequence length="205" mass="22529">MEVSFHMSKPATFSSYLPPCFINNARFFQPPGSSCAPLKYSNQEPARPLSMKNEASLKLAERKLPRQLLLLLRSGDTLLKRKKSSLPMWRCLSFSREKQMECCVNRIKQFWVWLLSPCKMQVFGCTPQGGIAGSHGGTDGEESTCNAGGPHSISGSGRSPGEENGNPLQDSCLENSMDSGAWQVTVHGITKSQICLRDLTPYAGI</sequence>
<dbReference type="Proteomes" id="UP001652640">
    <property type="component" value="Chromosome 4"/>
</dbReference>
<reference evidence="3 4" key="2">
    <citation type="submission" date="2025-05" db="UniProtKB">
        <authorList>
            <consortium name="RefSeq"/>
        </authorList>
    </citation>
    <scope>IDENTIFICATION</scope>
    <source>
        <tissue evidence="3 4">Tongue muscle</tissue>
    </source>
</reference>
<accession>A0ABM4I495</accession>